<evidence type="ECO:0000256" key="1">
    <source>
        <dbReference type="ARBA" id="ARBA00022628"/>
    </source>
</evidence>
<feature type="binding site" evidence="5">
    <location>
        <position position="158"/>
    </location>
    <ligand>
        <name>adenosylcob(III)alamin</name>
        <dbReference type="ChEBI" id="CHEBI:18408"/>
    </ligand>
</feature>
<comment type="subcellular location">
    <subcellularLocation>
        <location evidence="5">Bacterial microcompartment</location>
    </subcellularLocation>
</comment>
<dbReference type="InterPro" id="IPR009246">
    <property type="entry name" value="EutC"/>
</dbReference>
<dbReference type="EMBL" id="JACICC010000045">
    <property type="protein sequence ID" value="MBB3811693.1"/>
    <property type="molecule type" value="Genomic_DNA"/>
</dbReference>
<evidence type="ECO:0000256" key="4">
    <source>
        <dbReference type="ARBA" id="ARBA00024446"/>
    </source>
</evidence>
<keyword evidence="3 5" id="KW-0170">Cobalt</keyword>
<dbReference type="GO" id="GO:0006520">
    <property type="term" value="P:amino acid metabolic process"/>
    <property type="evidence" value="ECO:0007669"/>
    <property type="project" value="InterPro"/>
</dbReference>
<gene>
    <name evidence="5" type="primary">eutC</name>
    <name evidence="6" type="ORF">FHS81_003816</name>
</gene>
<feature type="binding site" evidence="5">
    <location>
        <position position="179"/>
    </location>
    <ligand>
        <name>adenosylcob(III)alamin</name>
        <dbReference type="ChEBI" id="CHEBI:18408"/>
    </ligand>
</feature>
<feature type="binding site" evidence="5">
    <location>
        <position position="208"/>
    </location>
    <ligand>
        <name>adenosylcob(III)alamin</name>
        <dbReference type="ChEBI" id="CHEBI:18408"/>
    </ligand>
</feature>
<comment type="pathway">
    <text evidence="5">Amine and polyamine degradation; ethanolamine degradation.</text>
</comment>
<dbReference type="EC" id="4.3.1.7" evidence="5"/>
<dbReference type="InterPro" id="IPR042251">
    <property type="entry name" value="EutC_C"/>
</dbReference>
<keyword evidence="7" id="KW-1185">Reference proteome</keyword>
<dbReference type="Proteomes" id="UP000537592">
    <property type="component" value="Unassembled WGS sequence"/>
</dbReference>
<dbReference type="PANTHER" id="PTHR39330">
    <property type="entry name" value="ETHANOLAMINE AMMONIA-LYASE LIGHT CHAIN"/>
    <property type="match status" value="1"/>
</dbReference>
<dbReference type="GO" id="GO:0031419">
    <property type="term" value="F:cobalamin binding"/>
    <property type="evidence" value="ECO:0007669"/>
    <property type="project" value="UniProtKB-UniRule"/>
</dbReference>
<dbReference type="Gene3D" id="3.40.50.11240">
    <property type="entry name" value="Ethanolamine ammonia-lyase light chain (EutC)"/>
    <property type="match status" value="1"/>
</dbReference>
<proteinExistence type="inferred from homology"/>
<comment type="cofactor">
    <cofactor evidence="5">
        <name>adenosylcob(III)alamin</name>
        <dbReference type="ChEBI" id="CHEBI:18408"/>
    </cofactor>
    <text evidence="5">Binds between the large and small subunits.</text>
</comment>
<dbReference type="RefSeq" id="WP_183755069.1">
    <property type="nucleotide sequence ID" value="NZ_JACICC010000045.1"/>
</dbReference>
<evidence type="ECO:0000256" key="5">
    <source>
        <dbReference type="HAMAP-Rule" id="MF_00601"/>
    </source>
</evidence>
<dbReference type="PANTHER" id="PTHR39330:SF1">
    <property type="entry name" value="ETHANOLAMINE AMMONIA-LYASE SMALL SUBUNIT"/>
    <property type="match status" value="1"/>
</dbReference>
<dbReference type="Pfam" id="PF05985">
    <property type="entry name" value="EutC"/>
    <property type="match status" value="1"/>
</dbReference>
<comment type="caution">
    <text evidence="6">The sequence shown here is derived from an EMBL/GenBank/DDBJ whole genome shotgun (WGS) entry which is preliminary data.</text>
</comment>
<sequence length="249" mass="26917">MSEFLSSEGKSLEVRMREMTQARIRLGRFGAGVPTKAAQSFLLDHARAREAVWSRVDEAFLAESLDALGMPFVSVTSDAQDRAEYLRRPDLGRKLSTAGQLALADYRARYDVAIVIADGLSATAVNVNSIRVIQNLATSAMIRRWVLAPIAIASNARVAIGDPIARAVGAKAVVVLIGERPGLSASDSLGAYITFDPKEATPDSQRICISNIRENGLDSERAALEIGVLLDKMFRERFSGVKLTALNSP</sequence>
<dbReference type="GO" id="GO:0031471">
    <property type="term" value="C:ethanolamine degradation polyhedral organelle"/>
    <property type="evidence" value="ECO:0007669"/>
    <property type="project" value="UniProtKB-UniRule"/>
</dbReference>
<comment type="similarity">
    <text evidence="5">Belongs to the EutC family.</text>
</comment>
<name>A0A7W5Z7Q2_9HYPH</name>
<dbReference type="UniPathway" id="UPA00560"/>
<dbReference type="GO" id="GO:0046336">
    <property type="term" value="P:ethanolamine catabolic process"/>
    <property type="evidence" value="ECO:0007669"/>
    <property type="project" value="UniProtKB-UniRule"/>
</dbReference>
<dbReference type="HAMAP" id="MF_00601">
    <property type="entry name" value="EutC"/>
    <property type="match status" value="1"/>
</dbReference>
<dbReference type="GO" id="GO:0009350">
    <property type="term" value="C:ethanolamine ammonia-lyase complex"/>
    <property type="evidence" value="ECO:0007669"/>
    <property type="project" value="UniProtKB-UniRule"/>
</dbReference>
<dbReference type="GO" id="GO:0008851">
    <property type="term" value="F:ethanolamine ammonia-lyase activity"/>
    <property type="evidence" value="ECO:0007669"/>
    <property type="project" value="UniProtKB-UniRule"/>
</dbReference>
<reference evidence="6 7" key="1">
    <citation type="submission" date="2020-08" db="EMBL/GenBank/DDBJ databases">
        <title>Genomic Encyclopedia of Type Strains, Phase IV (KMG-IV): sequencing the most valuable type-strain genomes for metagenomic binning, comparative biology and taxonomic classification.</title>
        <authorList>
            <person name="Goeker M."/>
        </authorList>
    </citation>
    <scope>NUCLEOTIDE SEQUENCE [LARGE SCALE GENOMIC DNA]</scope>
    <source>
        <strain evidence="6 7">DSM 28760</strain>
    </source>
</reference>
<keyword evidence="2 5" id="KW-0456">Lyase</keyword>
<dbReference type="Gene3D" id="1.10.30.40">
    <property type="entry name" value="Ethanolamine ammonia-lyase light chain (EutC), N-terminal domain"/>
    <property type="match status" value="1"/>
</dbReference>
<evidence type="ECO:0000256" key="2">
    <source>
        <dbReference type="ARBA" id="ARBA00023239"/>
    </source>
</evidence>
<dbReference type="AlphaFoldDB" id="A0A7W5Z7Q2"/>
<protein>
    <recommendedName>
        <fullName evidence="5">Ethanolamine ammonia-lyase small subunit</fullName>
        <shortName evidence="5">EAL small subunit</shortName>
        <ecNumber evidence="5">4.3.1.7</ecNumber>
    </recommendedName>
</protein>
<evidence type="ECO:0000313" key="7">
    <source>
        <dbReference type="Proteomes" id="UP000537592"/>
    </source>
</evidence>
<organism evidence="6 7">
    <name type="scientific">Pseudochelatococcus contaminans</name>
    <dbReference type="NCBI Taxonomy" id="1538103"/>
    <lineage>
        <taxon>Bacteria</taxon>
        <taxon>Pseudomonadati</taxon>
        <taxon>Pseudomonadota</taxon>
        <taxon>Alphaproteobacteria</taxon>
        <taxon>Hyphomicrobiales</taxon>
        <taxon>Chelatococcaceae</taxon>
        <taxon>Pseudochelatococcus</taxon>
    </lineage>
</organism>
<dbReference type="NCBIfam" id="NF003971">
    <property type="entry name" value="PRK05465.1"/>
    <property type="match status" value="1"/>
</dbReference>
<comment type="subunit">
    <text evidence="5">The basic unit is a heterodimer which dimerizes to form tetramers. The heterotetramers trimerize; 6 large subunits form a core ring with 6 small subunits projecting outwards.</text>
</comment>
<evidence type="ECO:0000313" key="6">
    <source>
        <dbReference type="EMBL" id="MBB3811693.1"/>
    </source>
</evidence>
<dbReference type="InterPro" id="IPR042255">
    <property type="entry name" value="EutC_N"/>
</dbReference>
<keyword evidence="1 5" id="KW-0846">Cobalamin</keyword>
<keyword evidence="4 5" id="KW-1283">Bacterial microcompartment</keyword>
<accession>A0A7W5Z7Q2</accession>
<dbReference type="PIRSF" id="PIRSF018982">
    <property type="entry name" value="EutC"/>
    <property type="match status" value="1"/>
</dbReference>
<comment type="catalytic activity">
    <reaction evidence="5">
        <text>ethanolamine = acetaldehyde + NH4(+)</text>
        <dbReference type="Rhea" id="RHEA:15313"/>
        <dbReference type="ChEBI" id="CHEBI:15343"/>
        <dbReference type="ChEBI" id="CHEBI:28938"/>
        <dbReference type="ChEBI" id="CHEBI:57603"/>
        <dbReference type="EC" id="4.3.1.7"/>
    </reaction>
</comment>
<comment type="function">
    <text evidence="5">Catalyzes the deamination of various vicinal amino-alcohols to oxo compounds. Allows this organism to utilize ethanolamine as the sole source of nitrogen and carbon in the presence of external vitamin B12.</text>
</comment>
<evidence type="ECO:0000256" key="3">
    <source>
        <dbReference type="ARBA" id="ARBA00023285"/>
    </source>
</evidence>